<dbReference type="RefSeq" id="WP_109741268.1">
    <property type="nucleotide sequence ID" value="NZ_QGGO01000002.1"/>
</dbReference>
<dbReference type="EMBL" id="QGGO01000002">
    <property type="protein sequence ID" value="PWK28934.1"/>
    <property type="molecule type" value="Genomic_DNA"/>
</dbReference>
<evidence type="ECO:0000256" key="4">
    <source>
        <dbReference type="ARBA" id="ARBA00023136"/>
    </source>
</evidence>
<feature type="transmembrane region" description="Helical" evidence="5">
    <location>
        <begin position="67"/>
        <end position="88"/>
    </location>
</feature>
<keyword evidence="2 5" id="KW-0812">Transmembrane</keyword>
<organism evidence="6 7">
    <name type="scientific">Arcicella aurantiaca</name>
    <dbReference type="NCBI Taxonomy" id="591202"/>
    <lineage>
        <taxon>Bacteria</taxon>
        <taxon>Pseudomonadati</taxon>
        <taxon>Bacteroidota</taxon>
        <taxon>Cytophagia</taxon>
        <taxon>Cytophagales</taxon>
        <taxon>Flectobacillaceae</taxon>
        <taxon>Arcicella</taxon>
    </lineage>
</organism>
<proteinExistence type="predicted"/>
<dbReference type="OrthoDB" id="9799585at2"/>
<evidence type="ECO:0000256" key="2">
    <source>
        <dbReference type="ARBA" id="ARBA00022692"/>
    </source>
</evidence>
<dbReference type="InterPro" id="IPR003825">
    <property type="entry name" value="Colicin-V_CvpA"/>
</dbReference>
<evidence type="ECO:0000256" key="5">
    <source>
        <dbReference type="SAM" id="Phobius"/>
    </source>
</evidence>
<feature type="transmembrane region" description="Helical" evidence="5">
    <location>
        <begin position="103"/>
        <end position="124"/>
    </location>
</feature>
<evidence type="ECO:0000256" key="1">
    <source>
        <dbReference type="ARBA" id="ARBA00004141"/>
    </source>
</evidence>
<dbReference type="GO" id="GO:0016020">
    <property type="term" value="C:membrane"/>
    <property type="evidence" value="ECO:0007669"/>
    <property type="project" value="UniProtKB-SubCell"/>
</dbReference>
<keyword evidence="3 5" id="KW-1133">Transmembrane helix</keyword>
<reference evidence="6 7" key="1">
    <citation type="submission" date="2018-05" db="EMBL/GenBank/DDBJ databases">
        <title>Genomic Encyclopedia of Archaeal and Bacterial Type Strains, Phase II (KMG-II): from individual species to whole genera.</title>
        <authorList>
            <person name="Goeker M."/>
        </authorList>
    </citation>
    <scope>NUCLEOTIDE SEQUENCE [LARGE SCALE GENOMIC DNA]</scope>
    <source>
        <strain evidence="6 7">DSM 22214</strain>
    </source>
</reference>
<dbReference type="PANTHER" id="PTHR37306">
    <property type="entry name" value="COLICIN V PRODUCTION PROTEIN"/>
    <property type="match status" value="1"/>
</dbReference>
<protein>
    <submittedName>
        <fullName evidence="6">Membrane protein required for colicin V production</fullName>
    </submittedName>
</protein>
<feature type="transmembrane region" description="Helical" evidence="5">
    <location>
        <begin position="25"/>
        <end position="46"/>
    </location>
</feature>
<evidence type="ECO:0000313" key="6">
    <source>
        <dbReference type="EMBL" id="PWK28934.1"/>
    </source>
</evidence>
<gene>
    <name evidence="6" type="ORF">LV89_00487</name>
</gene>
<dbReference type="Pfam" id="PF02674">
    <property type="entry name" value="Colicin_V"/>
    <property type="match status" value="1"/>
</dbReference>
<dbReference type="Proteomes" id="UP000245489">
    <property type="component" value="Unassembled WGS sequence"/>
</dbReference>
<accession>A0A316EGQ2</accession>
<keyword evidence="7" id="KW-1185">Reference proteome</keyword>
<evidence type="ECO:0000256" key="3">
    <source>
        <dbReference type="ARBA" id="ARBA00022989"/>
    </source>
</evidence>
<sequence>MKLIDILILLPTLWGAFIGYQRGIIIEVISIAAFVLSVMIGFRILGYATDLISPFISNRLTEKLMPYIGFGAVFFPIVFLINKLGWLLRKSIRYTVFGSFDSLAGSIVGAFTWAFGISIFLWLTSSIGIKLPQKETENTYLYPIVKPLAPKVIEKAIDVVPKQIDKWRG</sequence>
<comment type="subcellular location">
    <subcellularLocation>
        <location evidence="1">Membrane</location>
        <topology evidence="1">Multi-pass membrane protein</topology>
    </subcellularLocation>
</comment>
<comment type="caution">
    <text evidence="6">The sequence shown here is derived from an EMBL/GenBank/DDBJ whole genome shotgun (WGS) entry which is preliminary data.</text>
</comment>
<dbReference type="PANTHER" id="PTHR37306:SF1">
    <property type="entry name" value="COLICIN V PRODUCTION PROTEIN"/>
    <property type="match status" value="1"/>
</dbReference>
<keyword evidence="4 5" id="KW-0472">Membrane</keyword>
<dbReference type="AlphaFoldDB" id="A0A316EGQ2"/>
<name>A0A316EGQ2_9BACT</name>
<dbReference type="GO" id="GO:0009403">
    <property type="term" value="P:toxin biosynthetic process"/>
    <property type="evidence" value="ECO:0007669"/>
    <property type="project" value="InterPro"/>
</dbReference>
<evidence type="ECO:0000313" key="7">
    <source>
        <dbReference type="Proteomes" id="UP000245489"/>
    </source>
</evidence>